<organism evidence="2 3">
    <name type="scientific">Beggiatoa alba B18LD</name>
    <dbReference type="NCBI Taxonomy" id="395493"/>
    <lineage>
        <taxon>Bacteria</taxon>
        <taxon>Pseudomonadati</taxon>
        <taxon>Pseudomonadota</taxon>
        <taxon>Gammaproteobacteria</taxon>
        <taxon>Thiotrichales</taxon>
        <taxon>Thiotrichaceae</taxon>
        <taxon>Beggiatoa</taxon>
    </lineage>
</organism>
<keyword evidence="3" id="KW-1185">Reference proteome</keyword>
<protein>
    <recommendedName>
        <fullName evidence="4">Plastocyanin</fullName>
    </recommendedName>
</protein>
<accession>I3CH06</accession>
<evidence type="ECO:0000313" key="3">
    <source>
        <dbReference type="Proteomes" id="UP000005744"/>
    </source>
</evidence>
<dbReference type="InterPro" id="IPR008969">
    <property type="entry name" value="CarboxyPept-like_regulatory"/>
</dbReference>
<dbReference type="RefSeq" id="WP_002686153.1">
    <property type="nucleotide sequence ID" value="NZ_JH600070.1"/>
</dbReference>
<reference evidence="2 3" key="1">
    <citation type="submission" date="2011-11" db="EMBL/GenBank/DDBJ databases">
        <title>Improved High-Quality Draft sequence of Beggiatoa alba B18lD.</title>
        <authorList>
            <consortium name="US DOE Joint Genome Institute"/>
            <person name="Lucas S."/>
            <person name="Han J."/>
            <person name="Lapidus A."/>
            <person name="Cheng J.-F."/>
            <person name="Goodwin L."/>
            <person name="Pitluck S."/>
            <person name="Peters L."/>
            <person name="Mikhailova N."/>
            <person name="Held B."/>
            <person name="Detter J.C."/>
            <person name="Han C."/>
            <person name="Tapia R."/>
            <person name="Land M."/>
            <person name="Hauser L."/>
            <person name="Kyrpides N."/>
            <person name="Ivanova N."/>
            <person name="Pagani I."/>
            <person name="Samuel K."/>
            <person name="Teske A."/>
            <person name="Mueller J."/>
            <person name="Woyke T."/>
        </authorList>
    </citation>
    <scope>NUCLEOTIDE SEQUENCE [LARGE SCALE GENOMIC DNA]</scope>
    <source>
        <strain evidence="2 3">B18LD</strain>
    </source>
</reference>
<dbReference type="InterPro" id="IPR008972">
    <property type="entry name" value="Cupredoxin"/>
</dbReference>
<evidence type="ECO:0000313" key="2">
    <source>
        <dbReference type="EMBL" id="EIJ42899.1"/>
    </source>
</evidence>
<keyword evidence="1" id="KW-0732">Signal</keyword>
<evidence type="ECO:0008006" key="4">
    <source>
        <dbReference type="Google" id="ProtNLM"/>
    </source>
</evidence>
<dbReference type="InterPro" id="IPR034242">
    <property type="entry name" value="MauL"/>
</dbReference>
<dbReference type="STRING" id="395493.BegalDRAFT_2033"/>
<dbReference type="CDD" id="cd04221">
    <property type="entry name" value="MauL"/>
    <property type="match status" value="1"/>
</dbReference>
<dbReference type="Gene3D" id="2.60.40.420">
    <property type="entry name" value="Cupredoxins - blue copper proteins"/>
    <property type="match status" value="1"/>
</dbReference>
<dbReference type="Proteomes" id="UP000005744">
    <property type="component" value="Unassembled WGS sequence"/>
</dbReference>
<dbReference type="SUPFAM" id="SSF49503">
    <property type="entry name" value="Cupredoxins"/>
    <property type="match status" value="1"/>
</dbReference>
<evidence type="ECO:0000256" key="1">
    <source>
        <dbReference type="SAM" id="SignalP"/>
    </source>
</evidence>
<dbReference type="SUPFAM" id="SSF49464">
    <property type="entry name" value="Carboxypeptidase regulatory domain-like"/>
    <property type="match status" value="1"/>
</dbReference>
<sequence>MLKQIMSLLLAGVLSPLTFAASLTVQVTEQTGKPVQGAVIEIVSPTGAFPKPPIFISIIDQINKEFVPNITVVPVNTPIKFPNKDNIHHHVYSFSTAKPFELPLYEGTPTDPIIFDKTGIITLGCNIHDWMLGYIYVAASDKFTQTSADGTATLADIPAGNYTLKVWHPNTQNAKEAESYPLNLTDNNQIFPVKITIKPTIRIRRAPNSRSDDY</sequence>
<dbReference type="EMBL" id="JH600070">
    <property type="protein sequence ID" value="EIJ42899.1"/>
    <property type="molecule type" value="Genomic_DNA"/>
</dbReference>
<dbReference type="eggNOG" id="COG3794">
    <property type="taxonomic scope" value="Bacteria"/>
</dbReference>
<proteinExistence type="predicted"/>
<feature type="signal peptide" evidence="1">
    <location>
        <begin position="1"/>
        <end position="20"/>
    </location>
</feature>
<dbReference type="AlphaFoldDB" id="I3CH06"/>
<feature type="chain" id="PRO_5003669225" description="Plastocyanin" evidence="1">
    <location>
        <begin position="21"/>
        <end position="214"/>
    </location>
</feature>
<dbReference type="HOGENOM" id="CLU_084768_2_2_6"/>
<dbReference type="OrthoDB" id="9772097at2"/>
<name>I3CH06_9GAMM</name>
<gene>
    <name evidence="2" type="ORF">BegalDRAFT_2033</name>
</gene>